<evidence type="ECO:0000256" key="1">
    <source>
        <dbReference type="SAM" id="MobiDB-lite"/>
    </source>
</evidence>
<reference evidence="3 4" key="1">
    <citation type="journal article" date="2011" name="J. Bacteriol.">
        <title>Genome sequence of Brevibacillus laterosporus LMG 15441, a pathogen of invertebrates.</title>
        <authorList>
            <person name="Djukic M."/>
            <person name="Poehlein A."/>
            <person name="Thurmer A."/>
            <person name="Daniel R."/>
        </authorList>
    </citation>
    <scope>NUCLEOTIDE SEQUENCE [LARGE SCALE GENOMIC DNA]</scope>
    <source>
        <strain evidence="3 4">LMG 15441</strain>
    </source>
</reference>
<dbReference type="PANTHER" id="PTHR40040:SF1">
    <property type="entry name" value="MEMBRANE PROTEIN"/>
    <property type="match status" value="1"/>
</dbReference>
<dbReference type="STRING" id="1042163.BRLA_c038740"/>
<proteinExistence type="predicted"/>
<evidence type="ECO:0008006" key="5">
    <source>
        <dbReference type="Google" id="ProtNLM"/>
    </source>
</evidence>
<keyword evidence="2" id="KW-0472">Membrane</keyword>
<gene>
    <name evidence="3" type="ORF">BRLA_c038740</name>
</gene>
<evidence type="ECO:0000256" key="2">
    <source>
        <dbReference type="SAM" id="Phobius"/>
    </source>
</evidence>
<feature type="transmembrane region" description="Helical" evidence="2">
    <location>
        <begin position="149"/>
        <end position="169"/>
    </location>
</feature>
<evidence type="ECO:0000313" key="4">
    <source>
        <dbReference type="Proteomes" id="UP000005850"/>
    </source>
</evidence>
<keyword evidence="2" id="KW-0812">Transmembrane</keyword>
<feature type="region of interest" description="Disordered" evidence="1">
    <location>
        <begin position="1"/>
        <end position="130"/>
    </location>
</feature>
<dbReference type="HOGENOM" id="CLU_1406378_0_0_9"/>
<evidence type="ECO:0000313" key="3">
    <source>
        <dbReference type="EMBL" id="AIG28157.1"/>
    </source>
</evidence>
<protein>
    <recommendedName>
        <fullName evidence="5">DUF4190 domain-containing protein</fullName>
    </recommendedName>
</protein>
<name>A0A075R674_BRELA</name>
<keyword evidence="4" id="KW-1185">Reference proteome</keyword>
<feature type="compositionally biased region" description="Basic and acidic residues" evidence="1">
    <location>
        <begin position="120"/>
        <end position="130"/>
    </location>
</feature>
<feature type="transmembrane region" description="Helical" evidence="2">
    <location>
        <begin position="181"/>
        <end position="200"/>
    </location>
</feature>
<dbReference type="InterPro" id="IPR055338">
    <property type="entry name" value="YqfX-like"/>
</dbReference>
<dbReference type="eggNOG" id="COG4709">
    <property type="taxonomic scope" value="Bacteria"/>
</dbReference>
<dbReference type="EMBL" id="CP007806">
    <property type="protein sequence ID" value="AIG28157.1"/>
    <property type="molecule type" value="Genomic_DNA"/>
</dbReference>
<feature type="compositionally biased region" description="Polar residues" evidence="1">
    <location>
        <begin position="69"/>
        <end position="100"/>
    </location>
</feature>
<dbReference type="RefSeq" id="WP_003338664.1">
    <property type="nucleotide sequence ID" value="NZ_CP007806.1"/>
</dbReference>
<dbReference type="PANTHER" id="PTHR40040">
    <property type="entry name" value="SMALL HYDROPHOBIC PROTEIN-RELATED"/>
    <property type="match status" value="1"/>
</dbReference>
<organism evidence="3 4">
    <name type="scientific">Brevibacillus laterosporus LMG 15441</name>
    <dbReference type="NCBI Taxonomy" id="1042163"/>
    <lineage>
        <taxon>Bacteria</taxon>
        <taxon>Bacillati</taxon>
        <taxon>Bacillota</taxon>
        <taxon>Bacilli</taxon>
        <taxon>Bacillales</taxon>
        <taxon>Paenibacillaceae</taxon>
        <taxon>Brevibacillus</taxon>
    </lineage>
</organism>
<dbReference type="AlphaFoldDB" id="A0A075R674"/>
<dbReference type="Proteomes" id="UP000005850">
    <property type="component" value="Chromosome"/>
</dbReference>
<dbReference type="KEGG" id="blr:BRLA_c038740"/>
<feature type="compositionally biased region" description="Basic and acidic residues" evidence="1">
    <location>
        <begin position="1"/>
        <end position="32"/>
    </location>
</feature>
<accession>A0A075R674</accession>
<keyword evidence="2" id="KW-1133">Transmembrane helix</keyword>
<sequence>MGNDQKRRLRGEQKEARTAQSRRDKIDTKSYDTELAQDSWMRASLEPGATQTKGNVEYNPLTHTERYSGDQNQSAQAVAKSSQVNNNDSMSYRNDVSTETAAEIAEPYRPTRLRNGDNSSLREARQAEDKDGNLVQGSGIGMVGIGSSILSLFLLPYVLGPLGIVLGFLAYRREARSMGTWAMVIGALAFVGALLIYPYYSAR</sequence>